<keyword evidence="2" id="KW-0175">Coiled coil</keyword>
<evidence type="ECO:0000256" key="3">
    <source>
        <dbReference type="SAM" id="SignalP"/>
    </source>
</evidence>
<dbReference type="InterPro" id="IPR011055">
    <property type="entry name" value="Dup_hybrid_motif"/>
</dbReference>
<dbReference type="Pfam" id="PF01551">
    <property type="entry name" value="Peptidase_M23"/>
    <property type="match status" value="1"/>
</dbReference>
<feature type="domain" description="M23ase beta-sheet core" evidence="4">
    <location>
        <begin position="292"/>
        <end position="386"/>
    </location>
</feature>
<dbReference type="STRING" id="1798647.A2855_02355"/>
<dbReference type="Gene3D" id="6.10.250.3150">
    <property type="match status" value="1"/>
</dbReference>
<dbReference type="Proteomes" id="UP000179059">
    <property type="component" value="Unassembled WGS sequence"/>
</dbReference>
<name>A0A1G2C9C5_9BACT</name>
<feature type="coiled-coil region" evidence="2">
    <location>
        <begin position="216"/>
        <end position="253"/>
    </location>
</feature>
<protein>
    <recommendedName>
        <fullName evidence="4">M23ase beta-sheet core domain-containing protein</fullName>
    </recommendedName>
</protein>
<dbReference type="Gene3D" id="2.70.70.10">
    <property type="entry name" value="Glucose Permease (Domain IIA)"/>
    <property type="match status" value="1"/>
</dbReference>
<dbReference type="EMBL" id="MHKX01000019">
    <property type="protein sequence ID" value="OGY97975.1"/>
    <property type="molecule type" value="Genomic_DNA"/>
</dbReference>
<dbReference type="CDD" id="cd12797">
    <property type="entry name" value="M23_peptidase"/>
    <property type="match status" value="1"/>
</dbReference>
<comment type="caution">
    <text evidence="5">The sequence shown here is derived from an EMBL/GenBank/DDBJ whole genome shotgun (WGS) entry which is preliminary data.</text>
</comment>
<keyword evidence="1 3" id="KW-0732">Signal</keyword>
<dbReference type="PANTHER" id="PTHR21666">
    <property type="entry name" value="PEPTIDASE-RELATED"/>
    <property type="match status" value="1"/>
</dbReference>
<dbReference type="AlphaFoldDB" id="A0A1G2C9C5"/>
<evidence type="ECO:0000256" key="2">
    <source>
        <dbReference type="SAM" id="Coils"/>
    </source>
</evidence>
<dbReference type="SUPFAM" id="SSF51261">
    <property type="entry name" value="Duplicated hybrid motif"/>
    <property type="match status" value="1"/>
</dbReference>
<evidence type="ECO:0000256" key="1">
    <source>
        <dbReference type="ARBA" id="ARBA00022729"/>
    </source>
</evidence>
<gene>
    <name evidence="5" type="ORF">A2855_02355</name>
</gene>
<evidence type="ECO:0000313" key="5">
    <source>
        <dbReference type="EMBL" id="OGY97975.1"/>
    </source>
</evidence>
<reference evidence="5 6" key="1">
    <citation type="journal article" date="2016" name="Nat. Commun.">
        <title>Thousands of microbial genomes shed light on interconnected biogeochemical processes in an aquifer system.</title>
        <authorList>
            <person name="Anantharaman K."/>
            <person name="Brown C.T."/>
            <person name="Hug L.A."/>
            <person name="Sharon I."/>
            <person name="Castelle C.J."/>
            <person name="Probst A.J."/>
            <person name="Thomas B.C."/>
            <person name="Singh A."/>
            <person name="Wilkins M.J."/>
            <person name="Karaoz U."/>
            <person name="Brodie E.L."/>
            <person name="Williams K.H."/>
            <person name="Hubbard S.S."/>
            <person name="Banfield J.F."/>
        </authorList>
    </citation>
    <scope>NUCLEOTIDE SEQUENCE [LARGE SCALE GENOMIC DNA]</scope>
</reference>
<dbReference type="InterPro" id="IPR016047">
    <property type="entry name" value="M23ase_b-sheet_dom"/>
</dbReference>
<feature type="chain" id="PRO_5009582250" description="M23ase beta-sheet core domain-containing protein" evidence="3">
    <location>
        <begin position="26"/>
        <end position="417"/>
    </location>
</feature>
<accession>A0A1G2C9C5</accession>
<sequence>MKAFSSAIAAVFLMSVFGAAILARAATDTQADIEAQIQARTEQLQQVNQELQATQSQLSVVQNQKNTLQNQVKSLDTSIKQLNLNIRSDQLVTANLSDEIGILQGNLEEIGAAVDRRKQAIASTLQELQQGEGVPLLVMLFTGRSLAEGFSDAHSLGSLRTQLSADIVTLNALADQYNGTLNQVSAKKDAVAAKIQDQRSRKEIVEDEQAARAALLKETQSKETVYQQKVNALRAQQEALDNEIERIEAQLKANLNPNVLPTRQEGLLSWPLASVRITQHFGERSSLYRGKPHNGTDLGTPIGTPVFAAADGTVAAVGNNDRTATLKYQYGRYIMLNNSNNLSTLYAHLSRQIVANGQTVKRGQVIGYSGNTGYSTGPHLHFGVYYTPSVEYKTLAPAAGLVPVGVVLNGESFLPAY</sequence>
<evidence type="ECO:0000259" key="4">
    <source>
        <dbReference type="Pfam" id="PF01551"/>
    </source>
</evidence>
<organism evidence="5 6">
    <name type="scientific">Candidatus Liptonbacteria bacterium RIFCSPHIGHO2_01_FULL_57_28</name>
    <dbReference type="NCBI Taxonomy" id="1798647"/>
    <lineage>
        <taxon>Bacteria</taxon>
        <taxon>Candidatus Liptoniibacteriota</taxon>
    </lineage>
</organism>
<dbReference type="GO" id="GO:0004222">
    <property type="term" value="F:metalloendopeptidase activity"/>
    <property type="evidence" value="ECO:0007669"/>
    <property type="project" value="TreeGrafter"/>
</dbReference>
<proteinExistence type="predicted"/>
<feature type="coiled-coil region" evidence="2">
    <location>
        <begin position="30"/>
        <end position="85"/>
    </location>
</feature>
<feature type="signal peptide" evidence="3">
    <location>
        <begin position="1"/>
        <end position="25"/>
    </location>
</feature>
<evidence type="ECO:0000313" key="6">
    <source>
        <dbReference type="Proteomes" id="UP000179059"/>
    </source>
</evidence>
<dbReference type="InterPro" id="IPR050570">
    <property type="entry name" value="Cell_wall_metabolism_enzyme"/>
</dbReference>
<dbReference type="PANTHER" id="PTHR21666:SF289">
    <property type="entry name" value="L-ALA--D-GLU ENDOPEPTIDASE"/>
    <property type="match status" value="1"/>
</dbReference>